<reference evidence="1 2" key="1">
    <citation type="submission" date="2018-09" db="EMBL/GenBank/DDBJ databases">
        <title>Genomic investigation of the strawberry pathogen Phytophthora fragariae indicates pathogenicity is determined by transcriptional variation in three key races.</title>
        <authorList>
            <person name="Adams T.M."/>
            <person name="Armitage A.D."/>
            <person name="Sobczyk M.K."/>
            <person name="Bates H.J."/>
            <person name="Dunwell J.M."/>
            <person name="Nellist C.F."/>
            <person name="Harrison R.J."/>
        </authorList>
    </citation>
    <scope>NUCLEOTIDE SEQUENCE [LARGE SCALE GENOMIC DNA]</scope>
    <source>
        <strain evidence="1 2">SCRP245</strain>
    </source>
</reference>
<organism evidence="1 2">
    <name type="scientific">Phytophthora fragariae</name>
    <dbReference type="NCBI Taxonomy" id="53985"/>
    <lineage>
        <taxon>Eukaryota</taxon>
        <taxon>Sar</taxon>
        <taxon>Stramenopiles</taxon>
        <taxon>Oomycota</taxon>
        <taxon>Peronosporomycetes</taxon>
        <taxon>Peronosporales</taxon>
        <taxon>Peronosporaceae</taxon>
        <taxon>Phytophthora</taxon>
    </lineage>
</organism>
<evidence type="ECO:0000313" key="1">
    <source>
        <dbReference type="EMBL" id="KAE9023285.1"/>
    </source>
</evidence>
<gene>
    <name evidence="1" type="ORF">PF011_g4057</name>
</gene>
<sequence length="143" mass="16585">MHETRITHERLRGESFDSEFYKTSARTFNSIYAQADDELRNEDGRVNYQYINKRKVPFGLKQSCDALRYKLSHLQQENQQTYEGTEDADDTVAIKYRVSTQPKSGTTTSNLLRVINHHYQKDQCVVVVWRSLAEGEGASFGRD</sequence>
<comment type="caution">
    <text evidence="1">The sequence shown here is derived from an EMBL/GenBank/DDBJ whole genome shotgun (WGS) entry which is preliminary data.</text>
</comment>
<evidence type="ECO:0000313" key="2">
    <source>
        <dbReference type="Proteomes" id="UP000460718"/>
    </source>
</evidence>
<dbReference type="Proteomes" id="UP000460718">
    <property type="component" value="Unassembled WGS sequence"/>
</dbReference>
<proteinExistence type="predicted"/>
<dbReference type="AlphaFoldDB" id="A0A6A3LZU5"/>
<protein>
    <submittedName>
        <fullName evidence="1">Uncharacterized protein</fullName>
    </submittedName>
</protein>
<accession>A0A6A3LZU5</accession>
<dbReference type="EMBL" id="QXFW01000142">
    <property type="protein sequence ID" value="KAE9023285.1"/>
    <property type="molecule type" value="Genomic_DNA"/>
</dbReference>
<name>A0A6A3LZU5_9STRA</name>